<gene>
    <name evidence="6" type="ORF">DFH08DRAFT_1085319</name>
</gene>
<dbReference type="Gene3D" id="3.30.60.90">
    <property type="match status" value="1"/>
</dbReference>
<comment type="caution">
    <text evidence="6">The sequence shown here is derived from an EMBL/GenBank/DDBJ whole genome shotgun (WGS) entry which is preliminary data.</text>
</comment>
<dbReference type="AlphaFoldDB" id="A0AAD6ZJK6"/>
<accession>A0AAD6ZJK6</accession>
<dbReference type="Pfam" id="PF24355">
    <property type="entry name" value="DUF7514"/>
    <property type="match status" value="1"/>
</dbReference>
<dbReference type="SMART" id="SM00291">
    <property type="entry name" value="ZnF_ZZ"/>
    <property type="match status" value="1"/>
</dbReference>
<dbReference type="PANTHER" id="PTHR39611">
    <property type="entry name" value="HYDROXYPROLINE-RICH GLYCOPROTEIN DZ-HRGP-RELATED"/>
    <property type="match status" value="1"/>
</dbReference>
<keyword evidence="3" id="KW-0862">Zinc</keyword>
<protein>
    <recommendedName>
        <fullName evidence="5">ZZ-type domain-containing protein</fullName>
    </recommendedName>
</protein>
<dbReference type="SUPFAM" id="SSF57850">
    <property type="entry name" value="RING/U-box"/>
    <property type="match status" value="1"/>
</dbReference>
<evidence type="ECO:0000256" key="2">
    <source>
        <dbReference type="ARBA" id="ARBA00022771"/>
    </source>
</evidence>
<dbReference type="GO" id="GO:0008270">
    <property type="term" value="F:zinc ion binding"/>
    <property type="evidence" value="ECO:0007669"/>
    <property type="project" value="UniProtKB-KW"/>
</dbReference>
<keyword evidence="7" id="KW-1185">Reference proteome</keyword>
<evidence type="ECO:0000313" key="7">
    <source>
        <dbReference type="Proteomes" id="UP001218218"/>
    </source>
</evidence>
<keyword evidence="1" id="KW-0479">Metal-binding</keyword>
<proteinExistence type="predicted"/>
<evidence type="ECO:0000256" key="3">
    <source>
        <dbReference type="ARBA" id="ARBA00022833"/>
    </source>
</evidence>
<dbReference type="InterPro" id="IPR055936">
    <property type="entry name" value="DUF7514"/>
</dbReference>
<keyword evidence="2" id="KW-0863">Zinc-finger</keyword>
<dbReference type="InterPro" id="IPR043145">
    <property type="entry name" value="Znf_ZZ_sf"/>
</dbReference>
<organism evidence="6 7">
    <name type="scientific">Mycena albidolilacea</name>
    <dbReference type="NCBI Taxonomy" id="1033008"/>
    <lineage>
        <taxon>Eukaryota</taxon>
        <taxon>Fungi</taxon>
        <taxon>Dikarya</taxon>
        <taxon>Basidiomycota</taxon>
        <taxon>Agaricomycotina</taxon>
        <taxon>Agaricomycetes</taxon>
        <taxon>Agaricomycetidae</taxon>
        <taxon>Agaricales</taxon>
        <taxon>Marasmiineae</taxon>
        <taxon>Mycenaceae</taxon>
        <taxon>Mycena</taxon>
    </lineage>
</organism>
<evidence type="ECO:0000256" key="1">
    <source>
        <dbReference type="ARBA" id="ARBA00022723"/>
    </source>
</evidence>
<dbReference type="Pfam" id="PF00569">
    <property type="entry name" value="ZZ"/>
    <property type="match status" value="1"/>
</dbReference>
<evidence type="ECO:0000313" key="6">
    <source>
        <dbReference type="EMBL" id="KAJ7323942.1"/>
    </source>
</evidence>
<dbReference type="EMBL" id="JARIHO010000045">
    <property type="protein sequence ID" value="KAJ7323942.1"/>
    <property type="molecule type" value="Genomic_DNA"/>
</dbReference>
<evidence type="ECO:0000256" key="4">
    <source>
        <dbReference type="SAM" id="MobiDB-lite"/>
    </source>
</evidence>
<sequence length="359" mass="39110">MAPTYFSCDVCNTRIGLKDPRIHCLDCADYDLCANCAVGERVTGMHVLVHRTRVFKISGGGALDAVPSSAVIVYVEVNDVPVPLPAPASPSHTSASPPPLPRRPSEASTHRASSGVSTLSLVGASAYTQPYTPPQPYTAPASVSPQPPMASGWGPFFAEDMSPSPAFIQLMSSILAYLDTGRSGHLVPEAYSRFLDDQAYVGDGNVWKKNLVTGKGQTKEDTADKALKRVYDLFSIEYILHPRPMSGCGGMMPLLTLKGFMDITAIEMLCEPSTEWGNISRVIKAYDLPSVRGWGDLPRSVLPEEPHAQMTARVARVTAVSREQGKRALEAVRVRTMLQAQGEQNALDLLDDRRYYYTY</sequence>
<name>A0AAD6ZJK6_9AGAR</name>
<dbReference type="PANTHER" id="PTHR39611:SF2">
    <property type="entry name" value="HYDROXYPROLINE-RICH GLYCOPROTEIN DZ-HRGP"/>
    <property type="match status" value="1"/>
</dbReference>
<feature type="region of interest" description="Disordered" evidence="4">
    <location>
        <begin position="85"/>
        <end position="114"/>
    </location>
</feature>
<reference evidence="6" key="1">
    <citation type="submission" date="2023-03" db="EMBL/GenBank/DDBJ databases">
        <title>Massive genome expansion in bonnet fungi (Mycena s.s.) driven by repeated elements and novel gene families across ecological guilds.</title>
        <authorList>
            <consortium name="Lawrence Berkeley National Laboratory"/>
            <person name="Harder C.B."/>
            <person name="Miyauchi S."/>
            <person name="Viragh M."/>
            <person name="Kuo A."/>
            <person name="Thoen E."/>
            <person name="Andreopoulos B."/>
            <person name="Lu D."/>
            <person name="Skrede I."/>
            <person name="Drula E."/>
            <person name="Henrissat B."/>
            <person name="Morin E."/>
            <person name="Kohler A."/>
            <person name="Barry K."/>
            <person name="LaButti K."/>
            <person name="Morin E."/>
            <person name="Salamov A."/>
            <person name="Lipzen A."/>
            <person name="Mereny Z."/>
            <person name="Hegedus B."/>
            <person name="Baldrian P."/>
            <person name="Stursova M."/>
            <person name="Weitz H."/>
            <person name="Taylor A."/>
            <person name="Grigoriev I.V."/>
            <person name="Nagy L.G."/>
            <person name="Martin F."/>
            <person name="Kauserud H."/>
        </authorList>
    </citation>
    <scope>NUCLEOTIDE SEQUENCE</scope>
    <source>
        <strain evidence="6">CBHHK002</strain>
    </source>
</reference>
<evidence type="ECO:0000259" key="5">
    <source>
        <dbReference type="SMART" id="SM00291"/>
    </source>
</evidence>
<feature type="domain" description="ZZ-type" evidence="5">
    <location>
        <begin position="2"/>
        <end position="48"/>
    </location>
</feature>
<dbReference type="InterPro" id="IPR000433">
    <property type="entry name" value="Znf_ZZ"/>
</dbReference>
<dbReference type="Proteomes" id="UP001218218">
    <property type="component" value="Unassembled WGS sequence"/>
</dbReference>